<evidence type="ECO:0000313" key="5">
    <source>
        <dbReference type="Proteomes" id="UP000467841"/>
    </source>
</evidence>
<feature type="compositionally biased region" description="Polar residues" evidence="2">
    <location>
        <begin position="354"/>
        <end position="371"/>
    </location>
</feature>
<feature type="compositionally biased region" description="Acidic residues" evidence="2">
    <location>
        <begin position="30"/>
        <end position="42"/>
    </location>
</feature>
<protein>
    <recommendedName>
        <fullName evidence="3">CCHC-type domain-containing protein</fullName>
    </recommendedName>
</protein>
<feature type="compositionally biased region" description="Basic residues" evidence="2">
    <location>
        <begin position="612"/>
        <end position="625"/>
    </location>
</feature>
<dbReference type="GO" id="GO:0008270">
    <property type="term" value="F:zinc ion binding"/>
    <property type="evidence" value="ECO:0007669"/>
    <property type="project" value="UniProtKB-KW"/>
</dbReference>
<dbReference type="GO" id="GO:0003676">
    <property type="term" value="F:nucleic acid binding"/>
    <property type="evidence" value="ECO:0007669"/>
    <property type="project" value="InterPro"/>
</dbReference>
<feature type="compositionally biased region" description="Basic and acidic residues" evidence="2">
    <location>
        <begin position="464"/>
        <end position="479"/>
    </location>
</feature>
<name>A0A6D2JPS6_9BRAS</name>
<organism evidence="4 5">
    <name type="scientific">Microthlaspi erraticum</name>
    <dbReference type="NCBI Taxonomy" id="1685480"/>
    <lineage>
        <taxon>Eukaryota</taxon>
        <taxon>Viridiplantae</taxon>
        <taxon>Streptophyta</taxon>
        <taxon>Embryophyta</taxon>
        <taxon>Tracheophyta</taxon>
        <taxon>Spermatophyta</taxon>
        <taxon>Magnoliopsida</taxon>
        <taxon>eudicotyledons</taxon>
        <taxon>Gunneridae</taxon>
        <taxon>Pentapetalae</taxon>
        <taxon>rosids</taxon>
        <taxon>malvids</taxon>
        <taxon>Brassicales</taxon>
        <taxon>Brassicaceae</taxon>
        <taxon>Coluteocarpeae</taxon>
        <taxon>Microthlaspi</taxon>
    </lineage>
</organism>
<dbReference type="PANTHER" id="PTHR46978">
    <property type="entry name" value="ZINC KNUCKLE (CCHC-TYPE) FAMILY PROTEIN"/>
    <property type="match status" value="1"/>
</dbReference>
<dbReference type="AlphaFoldDB" id="A0A6D2JPS6"/>
<feature type="domain" description="CCHC-type" evidence="3">
    <location>
        <begin position="202"/>
        <end position="217"/>
    </location>
</feature>
<dbReference type="Pfam" id="PF00098">
    <property type="entry name" value="zf-CCHC"/>
    <property type="match status" value="3"/>
</dbReference>
<feature type="compositionally biased region" description="Basic and acidic residues" evidence="2">
    <location>
        <begin position="442"/>
        <end position="457"/>
    </location>
</feature>
<dbReference type="InterPro" id="IPR036875">
    <property type="entry name" value="Znf_CCHC_sf"/>
</dbReference>
<feature type="domain" description="CCHC-type" evidence="3">
    <location>
        <begin position="308"/>
        <end position="323"/>
    </location>
</feature>
<evidence type="ECO:0000256" key="2">
    <source>
        <dbReference type="SAM" id="MobiDB-lite"/>
    </source>
</evidence>
<feature type="region of interest" description="Disordered" evidence="2">
    <location>
        <begin position="1"/>
        <end position="74"/>
    </location>
</feature>
<gene>
    <name evidence="4" type="ORF">MERR_LOCUS29017</name>
</gene>
<feature type="compositionally biased region" description="Polar residues" evidence="2">
    <location>
        <begin position="563"/>
        <end position="590"/>
    </location>
</feature>
<feature type="domain" description="CCHC-type" evidence="3">
    <location>
        <begin position="279"/>
        <end position="292"/>
    </location>
</feature>
<sequence length="650" mass="73896">MPKRSDEKIVFDDGEDEDIADPIAIRAGSDEEESEDDEEANEDLSLKILEKALSRRDSDDSKETSMSELNGSGVVSTVMVNGEKSKGNNKLKKRTNLEDEEISIAAKDKDVENMVEDSIKREEVDDEAEKSAEPSSNLVLKKLLRGARYFDPPDAGWLSCYSCGEQGHATVNCPTPTKRRKPCFICGSLEHGAKQCSKGHDCYICKNSGHRARDCPDKYKSGAKTAVCLRCGDFGHDMILCKYEYSRDDLKDIQCYVCKRFGHLCCVEPGDSPTWAVSCYRCGQLGHIGLACGRYYEESTEKDSASSCFKCGEEGHFSRECPNSLSISNSQGRDSPNLCYRCFGEGHFARECPNPSSQVSKRNRETSTPSLKSHKRFKEALEYNSTPHVSNGKKKKKNNRENSEHYSTPHESNGKMKKKKNVENSEHNSTPHESNRKKKKKNIENSEHNSTPHESNGKMKKKNKENAEHNANPHESNEKSKKKKKKGLKGDQPQISPHKSNQRGGWITEEPEEDYFQRETIRRPRSPITPSGHYHHRSPITPSGHYHHRSAITPSDHYHHRTPTFNSGGHYQDTHSTTPYGRNHRVSSFESYEHRSAHPPPTWQRDYPPTSSHHHHHHQQHHQHNRYAPAPSRYGPAHRYGDFSGNYDRW</sequence>
<keyword evidence="1" id="KW-0479">Metal-binding</keyword>
<reference evidence="4" key="1">
    <citation type="submission" date="2020-01" db="EMBL/GenBank/DDBJ databases">
        <authorList>
            <person name="Mishra B."/>
        </authorList>
    </citation>
    <scope>NUCLEOTIDE SEQUENCE [LARGE SCALE GENOMIC DNA]</scope>
</reference>
<dbReference type="SMART" id="SM00343">
    <property type="entry name" value="ZnF_C2HC"/>
    <property type="match status" value="7"/>
</dbReference>
<evidence type="ECO:0000259" key="3">
    <source>
        <dbReference type="PROSITE" id="PS50158"/>
    </source>
</evidence>
<feature type="domain" description="CCHC-type" evidence="3">
    <location>
        <begin position="339"/>
        <end position="354"/>
    </location>
</feature>
<dbReference type="OrthoDB" id="427960at2759"/>
<feature type="compositionally biased region" description="Basic and acidic residues" evidence="2">
    <location>
        <begin position="44"/>
        <end position="65"/>
    </location>
</feature>
<dbReference type="EMBL" id="CACVBM020001251">
    <property type="protein sequence ID" value="CAA7041782.1"/>
    <property type="molecule type" value="Genomic_DNA"/>
</dbReference>
<dbReference type="PANTHER" id="PTHR46978:SF1">
    <property type="entry name" value="ZINC KNUCKLE (CCHC-TYPE) FAMILY PROTEIN"/>
    <property type="match status" value="1"/>
</dbReference>
<feature type="compositionally biased region" description="Basic and acidic residues" evidence="2">
    <location>
        <begin position="421"/>
        <end position="434"/>
    </location>
</feature>
<proteinExistence type="predicted"/>
<dbReference type="InterPro" id="IPR001878">
    <property type="entry name" value="Znf_CCHC"/>
</dbReference>
<dbReference type="Proteomes" id="UP000467841">
    <property type="component" value="Unassembled WGS sequence"/>
</dbReference>
<comment type="caution">
    <text evidence="4">The sequence shown here is derived from an EMBL/GenBank/DDBJ whole genome shotgun (WGS) entry which is preliminary data.</text>
</comment>
<evidence type="ECO:0000313" key="4">
    <source>
        <dbReference type="EMBL" id="CAA7041782.1"/>
    </source>
</evidence>
<feature type="compositionally biased region" description="Polar residues" evidence="2">
    <location>
        <begin position="493"/>
        <end position="503"/>
    </location>
</feature>
<dbReference type="SUPFAM" id="SSF57756">
    <property type="entry name" value="Retrovirus zinc finger-like domains"/>
    <property type="match status" value="4"/>
</dbReference>
<feature type="compositionally biased region" description="Basic and acidic residues" evidence="2">
    <location>
        <begin position="399"/>
        <end position="414"/>
    </location>
</feature>
<accession>A0A6D2JPS6</accession>
<keyword evidence="1" id="KW-0863">Zinc-finger</keyword>
<dbReference type="Gene3D" id="4.10.60.10">
    <property type="entry name" value="Zinc finger, CCHC-type"/>
    <property type="match status" value="5"/>
</dbReference>
<feature type="region of interest" description="Disordered" evidence="2">
    <location>
        <begin position="353"/>
        <end position="650"/>
    </location>
</feature>
<evidence type="ECO:0000256" key="1">
    <source>
        <dbReference type="PROSITE-ProRule" id="PRU00047"/>
    </source>
</evidence>
<keyword evidence="1" id="KW-0862">Zinc</keyword>
<dbReference type="PROSITE" id="PS50158">
    <property type="entry name" value="ZF_CCHC"/>
    <property type="match status" value="5"/>
</dbReference>
<feature type="domain" description="CCHC-type" evidence="3">
    <location>
        <begin position="160"/>
        <end position="174"/>
    </location>
</feature>
<feature type="compositionally biased region" description="Basic and acidic residues" evidence="2">
    <location>
        <begin position="1"/>
        <end position="11"/>
    </location>
</feature>
<keyword evidence="5" id="KW-1185">Reference proteome</keyword>